<dbReference type="Gene3D" id="3.40.630.10">
    <property type="entry name" value="Zn peptidases"/>
    <property type="match status" value="1"/>
</dbReference>
<dbReference type="OrthoDB" id="9808195at2"/>
<dbReference type="NCBIfam" id="NF006771">
    <property type="entry name" value="PRK09290.1-5"/>
    <property type="match status" value="1"/>
</dbReference>
<feature type="domain" description="Peptidase M20 dimerisation" evidence="5">
    <location>
        <begin position="214"/>
        <end position="312"/>
    </location>
</feature>
<name>A0A5R9GIR9_9BACL</name>
<keyword evidence="7" id="KW-1185">Reference proteome</keyword>
<dbReference type="Gene3D" id="3.30.70.360">
    <property type="match status" value="1"/>
</dbReference>
<dbReference type="EMBL" id="VCIW01000004">
    <property type="protein sequence ID" value="TLS52743.1"/>
    <property type="molecule type" value="Genomic_DNA"/>
</dbReference>
<dbReference type="PIRSF" id="PIRSF001235">
    <property type="entry name" value="Amidase_carbamoylase"/>
    <property type="match status" value="1"/>
</dbReference>
<evidence type="ECO:0000313" key="7">
    <source>
        <dbReference type="Proteomes" id="UP000309676"/>
    </source>
</evidence>
<dbReference type="InterPro" id="IPR011650">
    <property type="entry name" value="Peptidase_M20_dimer"/>
</dbReference>
<feature type="binding site" evidence="3">
    <location>
        <position position="95"/>
    </location>
    <ligand>
        <name>Zn(2+)</name>
        <dbReference type="ChEBI" id="CHEBI:29105"/>
        <label>1</label>
    </ligand>
</feature>
<sequence length="417" mass="44967">MDTVNVLRAAPLMHDVLRDLASFSADGPGVTRLLYSREWGEAQQYLMRRMTTLGFDVRCDRVGNVYGRVEGARYGAPAVLTGSHVDTVRCGGVFDGAYGIAAGIAALDWLRRTYGPPIRPLEIVSFCEEEGSRFPLSYWGSGNVTGAYDLAEAPRHIDFAGISMQEAMVAAGYGREDQALPRRTDIAAFVEAHIEQGVTLERLGHDVGIVTAIVGQKRFIVKLTGEANHAGTTPMTMRRDPCAGAAEIVAKLERMALQAGDPLVATVGRLELSPNTPNVIPGSVTFTIDVRHAEEATLSAFGDAVSRLVQEVSARRGLQAETSLWVDTAPAPMHPALYGSMERISAAKGLSPRLMTSGAGHDAQMLQTICPSAMVFVPSRHGVSHSPEEYSSPKALEDGLEVLIAMLYELAYEERLP</sequence>
<dbReference type="NCBIfam" id="TIGR01879">
    <property type="entry name" value="hydantase"/>
    <property type="match status" value="1"/>
</dbReference>
<comment type="similarity">
    <text evidence="1">Belongs to the peptidase M20 family.</text>
</comment>
<evidence type="ECO:0000256" key="1">
    <source>
        <dbReference type="ARBA" id="ARBA00006153"/>
    </source>
</evidence>
<organism evidence="6 7">
    <name type="scientific">Paenibacillus antri</name>
    <dbReference type="NCBI Taxonomy" id="2582848"/>
    <lineage>
        <taxon>Bacteria</taxon>
        <taxon>Bacillati</taxon>
        <taxon>Bacillota</taxon>
        <taxon>Bacilli</taxon>
        <taxon>Bacillales</taxon>
        <taxon>Paenibacillaceae</taxon>
        <taxon>Paenibacillus</taxon>
    </lineage>
</organism>
<keyword evidence="2 6" id="KW-0378">Hydrolase</keyword>
<dbReference type="AlphaFoldDB" id="A0A5R9GIR9"/>
<dbReference type="InterPro" id="IPR036264">
    <property type="entry name" value="Bact_exopeptidase_dim_dom"/>
</dbReference>
<dbReference type="Pfam" id="PF07687">
    <property type="entry name" value="M20_dimer"/>
    <property type="match status" value="1"/>
</dbReference>
<dbReference type="GO" id="GO:0046872">
    <property type="term" value="F:metal ion binding"/>
    <property type="evidence" value="ECO:0007669"/>
    <property type="project" value="UniProtKB-KW"/>
</dbReference>
<dbReference type="PANTHER" id="PTHR32494">
    <property type="entry name" value="ALLANTOATE DEIMINASE-RELATED"/>
    <property type="match status" value="1"/>
</dbReference>
<feature type="binding site" evidence="3">
    <location>
        <position position="193"/>
    </location>
    <ligand>
        <name>Zn(2+)</name>
        <dbReference type="ChEBI" id="CHEBI:29105"/>
        <label>1</label>
    </ligand>
</feature>
<dbReference type="Proteomes" id="UP000309676">
    <property type="component" value="Unassembled WGS sequence"/>
</dbReference>
<keyword evidence="3" id="KW-0479">Metal-binding</keyword>
<dbReference type="InterPro" id="IPR010158">
    <property type="entry name" value="Amidase_Cbmase"/>
</dbReference>
<accession>A0A5R9GIR9</accession>
<dbReference type="SUPFAM" id="SSF55031">
    <property type="entry name" value="Bacterial exopeptidase dimerisation domain"/>
    <property type="match status" value="1"/>
</dbReference>
<evidence type="ECO:0000313" key="6">
    <source>
        <dbReference type="EMBL" id="TLS52743.1"/>
    </source>
</evidence>
<comment type="caution">
    <text evidence="6">The sequence shown here is derived from an EMBL/GenBank/DDBJ whole genome shotgun (WGS) entry which is preliminary data.</text>
</comment>
<dbReference type="InterPro" id="IPR002933">
    <property type="entry name" value="Peptidase_M20"/>
</dbReference>
<feature type="binding site" evidence="4">
    <location>
        <position position="291"/>
    </location>
    <ligand>
        <name>allantoate</name>
        <dbReference type="ChEBI" id="CHEBI:17536"/>
    </ligand>
</feature>
<feature type="binding site" evidence="4">
    <location>
        <position position="218"/>
    </location>
    <ligand>
        <name>allantoate</name>
        <dbReference type="ChEBI" id="CHEBI:17536"/>
    </ligand>
</feature>
<dbReference type="PANTHER" id="PTHR32494:SF5">
    <property type="entry name" value="ALLANTOATE AMIDOHYDROLASE"/>
    <property type="match status" value="1"/>
</dbReference>
<dbReference type="GO" id="GO:0016813">
    <property type="term" value="F:hydrolase activity, acting on carbon-nitrogen (but not peptide) bonds, in linear amidines"/>
    <property type="evidence" value="ECO:0007669"/>
    <property type="project" value="InterPro"/>
</dbReference>
<evidence type="ECO:0000259" key="5">
    <source>
        <dbReference type="Pfam" id="PF07687"/>
    </source>
</evidence>
<evidence type="ECO:0000256" key="2">
    <source>
        <dbReference type="ARBA" id="ARBA00022801"/>
    </source>
</evidence>
<feature type="binding site" evidence="3">
    <location>
        <position position="385"/>
    </location>
    <ligand>
        <name>Zn(2+)</name>
        <dbReference type="ChEBI" id="CHEBI:29105"/>
        <label>2</label>
    </ligand>
</feature>
<comment type="cofactor">
    <cofactor evidence="3">
        <name>Zn(2+)</name>
        <dbReference type="ChEBI" id="CHEBI:29105"/>
    </cofactor>
    <text evidence="3">Binds 2 Zn(2+) ions per subunit.</text>
</comment>
<dbReference type="CDD" id="cd03884">
    <property type="entry name" value="M20_bAS"/>
    <property type="match status" value="1"/>
</dbReference>
<feature type="binding site" evidence="4">
    <location>
        <position position="278"/>
    </location>
    <ligand>
        <name>allantoate</name>
        <dbReference type="ChEBI" id="CHEBI:17536"/>
    </ligand>
</feature>
<feature type="binding site" evidence="3">
    <location>
        <position position="84"/>
    </location>
    <ligand>
        <name>Zn(2+)</name>
        <dbReference type="ChEBI" id="CHEBI:29105"/>
        <label>1</label>
    </ligand>
</feature>
<protein>
    <submittedName>
        <fullName evidence="6">Zn-dependent hydrolase</fullName>
    </submittedName>
</protein>
<reference evidence="6 7" key="1">
    <citation type="submission" date="2019-05" db="EMBL/GenBank/DDBJ databases">
        <authorList>
            <person name="Narsing Rao M.P."/>
            <person name="Li W.J."/>
        </authorList>
    </citation>
    <scope>NUCLEOTIDE SEQUENCE [LARGE SCALE GENOMIC DNA]</scope>
    <source>
        <strain evidence="6 7">SYSU_K30003</strain>
    </source>
</reference>
<dbReference type="SUPFAM" id="SSF53187">
    <property type="entry name" value="Zn-dependent exopeptidases"/>
    <property type="match status" value="1"/>
</dbReference>
<gene>
    <name evidence="6" type="ORF">FE782_08945</name>
</gene>
<proteinExistence type="inferred from homology"/>
<keyword evidence="3" id="KW-0862">Zinc</keyword>
<dbReference type="RefSeq" id="WP_138193734.1">
    <property type="nucleotide sequence ID" value="NZ_VCIW01000004.1"/>
</dbReference>
<dbReference type="Pfam" id="PF01546">
    <property type="entry name" value="Peptidase_M20"/>
    <property type="match status" value="1"/>
</dbReference>
<evidence type="ECO:0000256" key="4">
    <source>
        <dbReference type="PIRSR" id="PIRSR001235-2"/>
    </source>
</evidence>
<evidence type="ECO:0000256" key="3">
    <source>
        <dbReference type="PIRSR" id="PIRSR001235-1"/>
    </source>
</evidence>
<feature type="binding site" evidence="3">
    <location>
        <position position="130"/>
    </location>
    <ligand>
        <name>Zn(2+)</name>
        <dbReference type="ChEBI" id="CHEBI:29105"/>
        <label>2</label>
    </ligand>
</feature>
<feature type="binding site" evidence="3">
    <location>
        <position position="95"/>
    </location>
    <ligand>
        <name>Zn(2+)</name>
        <dbReference type="ChEBI" id="CHEBI:29105"/>
        <label>2</label>
    </ligand>
</feature>